<feature type="zinc finger region" description="UBR-type" evidence="9">
    <location>
        <begin position="83"/>
        <end position="154"/>
    </location>
</feature>
<dbReference type="GO" id="GO:0008270">
    <property type="term" value="F:zinc ion binding"/>
    <property type="evidence" value="ECO:0007669"/>
    <property type="project" value="UniProtKB-UniRule"/>
</dbReference>
<dbReference type="Gene3D" id="2.10.110.30">
    <property type="match status" value="1"/>
</dbReference>
<comment type="function">
    <text evidence="10">Ubiquitin ligase protein which is a component of the N-end rule pathway. Recognizes and binds to proteins bearing specific N-terminal residues that are destabilizing according to the N-end rule, leading to their ubiquitination and subsequent degradation.</text>
</comment>
<dbReference type="PhylomeDB" id="T1JNI2"/>
<evidence type="ECO:0000256" key="2">
    <source>
        <dbReference type="ARBA" id="ARBA00004906"/>
    </source>
</evidence>
<evidence type="ECO:0000256" key="5">
    <source>
        <dbReference type="ARBA" id="ARBA00022771"/>
    </source>
</evidence>
<evidence type="ECO:0000256" key="8">
    <source>
        <dbReference type="ARBA" id="ARBA00046341"/>
    </source>
</evidence>
<evidence type="ECO:0000256" key="9">
    <source>
        <dbReference type="PROSITE-ProRule" id="PRU00508"/>
    </source>
</evidence>
<comment type="similarity">
    <text evidence="8 10">Belongs to the E3 ubiquitin-protein ligase UBR1-like family.</text>
</comment>
<evidence type="ECO:0000256" key="4">
    <source>
        <dbReference type="ARBA" id="ARBA00022723"/>
    </source>
</evidence>
<feature type="region of interest" description="Disordered" evidence="11">
    <location>
        <begin position="1202"/>
        <end position="1224"/>
    </location>
</feature>
<dbReference type="InterPro" id="IPR044046">
    <property type="entry name" value="E3_ligase_UBR-like_C"/>
</dbReference>
<comment type="catalytic activity">
    <reaction evidence="1 10">
        <text>S-ubiquitinyl-[E2 ubiquitin-conjugating enzyme]-L-cysteine + [acceptor protein]-L-lysine = [E2 ubiquitin-conjugating enzyme]-L-cysteine + N(6)-ubiquitinyl-[acceptor protein]-L-lysine.</text>
        <dbReference type="EC" id="2.3.2.27"/>
    </reaction>
</comment>
<dbReference type="GO" id="GO:0016567">
    <property type="term" value="P:protein ubiquitination"/>
    <property type="evidence" value="ECO:0007669"/>
    <property type="project" value="UniProtKB-UniRule"/>
</dbReference>
<dbReference type="OMA" id="ICNCTTA"/>
<dbReference type="PROSITE" id="PS51157">
    <property type="entry name" value="ZF_UBR"/>
    <property type="match status" value="1"/>
</dbReference>
<feature type="domain" description="UBR-type" evidence="12">
    <location>
        <begin position="83"/>
        <end position="154"/>
    </location>
</feature>
<dbReference type="Proteomes" id="UP000014500">
    <property type="component" value="Unassembled WGS sequence"/>
</dbReference>
<comment type="pathway">
    <text evidence="2 10">Protein modification; protein ubiquitination.</text>
</comment>
<keyword evidence="14" id="KW-1185">Reference proteome</keyword>
<dbReference type="STRING" id="126957.T1JNI2"/>
<keyword evidence="4 10" id="KW-0479">Metal-binding</keyword>
<dbReference type="EnsemblMetazoa" id="SMAR015411-RA">
    <property type="protein sequence ID" value="SMAR015411-PA"/>
    <property type="gene ID" value="SMAR015411"/>
</dbReference>
<proteinExistence type="inferred from homology"/>
<dbReference type="InterPro" id="IPR003126">
    <property type="entry name" value="Znf_UBR"/>
</dbReference>
<evidence type="ECO:0000256" key="6">
    <source>
        <dbReference type="ARBA" id="ARBA00022786"/>
    </source>
</evidence>
<dbReference type="Pfam" id="PF22960">
    <property type="entry name" value="WHD_UBR1"/>
    <property type="match status" value="1"/>
</dbReference>
<evidence type="ECO:0000256" key="10">
    <source>
        <dbReference type="RuleBase" id="RU366018"/>
    </source>
</evidence>
<accession>T1JNI2</accession>
<dbReference type="Pfam" id="PF02207">
    <property type="entry name" value="zf-UBR"/>
    <property type="match status" value="1"/>
</dbReference>
<keyword evidence="7 10" id="KW-0862">Zinc</keyword>
<reference evidence="14" key="1">
    <citation type="submission" date="2011-05" db="EMBL/GenBank/DDBJ databases">
        <authorList>
            <person name="Richards S.R."/>
            <person name="Qu J."/>
            <person name="Jiang H."/>
            <person name="Jhangiani S.N."/>
            <person name="Agravi P."/>
            <person name="Goodspeed R."/>
            <person name="Gross S."/>
            <person name="Mandapat C."/>
            <person name="Jackson L."/>
            <person name="Mathew T."/>
            <person name="Pu L."/>
            <person name="Thornton R."/>
            <person name="Saada N."/>
            <person name="Wilczek-Boney K.B."/>
            <person name="Lee S."/>
            <person name="Kovar C."/>
            <person name="Wu Y."/>
            <person name="Scherer S.E."/>
            <person name="Worley K.C."/>
            <person name="Muzny D.M."/>
            <person name="Gibbs R."/>
        </authorList>
    </citation>
    <scope>NUCLEOTIDE SEQUENCE</scope>
    <source>
        <strain evidence="14">Brora</strain>
    </source>
</reference>
<dbReference type="UniPathway" id="UPA00143"/>
<evidence type="ECO:0000313" key="13">
    <source>
        <dbReference type="EnsemblMetazoa" id="SMAR015411-PA"/>
    </source>
</evidence>
<dbReference type="eggNOG" id="KOG1139">
    <property type="taxonomic scope" value="Eukaryota"/>
</dbReference>
<evidence type="ECO:0000256" key="1">
    <source>
        <dbReference type="ARBA" id="ARBA00000900"/>
    </source>
</evidence>
<dbReference type="InterPro" id="IPR039164">
    <property type="entry name" value="UBR1-like"/>
</dbReference>
<organism evidence="13 14">
    <name type="scientific">Strigamia maritima</name>
    <name type="common">European centipede</name>
    <name type="synonym">Geophilus maritimus</name>
    <dbReference type="NCBI Taxonomy" id="126957"/>
    <lineage>
        <taxon>Eukaryota</taxon>
        <taxon>Metazoa</taxon>
        <taxon>Ecdysozoa</taxon>
        <taxon>Arthropoda</taxon>
        <taxon>Myriapoda</taxon>
        <taxon>Chilopoda</taxon>
        <taxon>Pleurostigmophora</taxon>
        <taxon>Geophilomorpha</taxon>
        <taxon>Linotaeniidae</taxon>
        <taxon>Strigamia</taxon>
    </lineage>
</organism>
<evidence type="ECO:0000313" key="14">
    <source>
        <dbReference type="Proteomes" id="UP000014500"/>
    </source>
</evidence>
<dbReference type="GO" id="GO:0071596">
    <property type="term" value="P:ubiquitin-dependent protein catabolic process via the N-end rule pathway"/>
    <property type="evidence" value="ECO:0007669"/>
    <property type="project" value="UniProtKB-UniRule"/>
</dbReference>
<dbReference type="CDD" id="cd19673">
    <property type="entry name" value="UBR-box_UBR3"/>
    <property type="match status" value="1"/>
</dbReference>
<evidence type="ECO:0000256" key="3">
    <source>
        <dbReference type="ARBA" id="ARBA00022679"/>
    </source>
</evidence>
<dbReference type="GO" id="GO:0005737">
    <property type="term" value="C:cytoplasm"/>
    <property type="evidence" value="ECO:0007669"/>
    <property type="project" value="TreeGrafter"/>
</dbReference>
<dbReference type="FunFam" id="2.10.110.30:FF:000002">
    <property type="entry name" value="Putative e3 ubiquitin-protein ligase ubr3"/>
    <property type="match status" value="1"/>
</dbReference>
<reference evidence="13" key="2">
    <citation type="submission" date="2015-02" db="UniProtKB">
        <authorList>
            <consortium name="EnsemblMetazoa"/>
        </authorList>
    </citation>
    <scope>IDENTIFICATION</scope>
</reference>
<dbReference type="EMBL" id="JH432008">
    <property type="status" value="NOT_ANNOTATED_CDS"/>
    <property type="molecule type" value="Genomic_DNA"/>
</dbReference>
<keyword evidence="6 10" id="KW-0833">Ubl conjugation pathway</keyword>
<dbReference type="HOGENOM" id="CLU_000651_2_1_1"/>
<name>T1JNI2_STRMM</name>
<protein>
    <recommendedName>
        <fullName evidence="10">E3 ubiquitin-protein ligase</fullName>
        <ecNumber evidence="10">2.3.2.27</ecNumber>
    </recommendedName>
</protein>
<evidence type="ECO:0000256" key="11">
    <source>
        <dbReference type="SAM" id="MobiDB-lite"/>
    </source>
</evidence>
<dbReference type="Pfam" id="PF18995">
    <property type="entry name" value="PRT6_C"/>
    <property type="match status" value="1"/>
</dbReference>
<keyword evidence="5 10" id="KW-0863">Zinc-finger</keyword>
<dbReference type="SMART" id="SM00396">
    <property type="entry name" value="ZnF_UBR1"/>
    <property type="match status" value="1"/>
</dbReference>
<evidence type="ECO:0000259" key="12">
    <source>
        <dbReference type="PROSITE" id="PS51157"/>
    </source>
</evidence>
<evidence type="ECO:0000256" key="7">
    <source>
        <dbReference type="ARBA" id="ARBA00022833"/>
    </source>
</evidence>
<dbReference type="GO" id="GO:0061630">
    <property type="term" value="F:ubiquitin protein ligase activity"/>
    <property type="evidence" value="ECO:0007669"/>
    <property type="project" value="UniProtKB-UniRule"/>
</dbReference>
<dbReference type="InterPro" id="IPR055194">
    <property type="entry name" value="UBR1-like_WH"/>
</dbReference>
<sequence length="1923" mass="218311">MFWANMAARGLPNMDKRAAAAFLHAELPRSNGIQQLNDLLDVVLEPNKQIDDFEAIDWCRCLMSGGRTPDEFSTTVRKYDNATACGLVWTANFIAYRCRTCGVSPCMSICAECFQRGNHEGHDFNMFRSQAGGACDCGDSSVMKESGFCNRHGPRNQLDKVTPPPDLFLLSEMMMPRLFLRLLRHFRDQNSQIYENSASEAKEKLQKLFQDAESFIHMLHRCSEMGAAMRHVMAKVLTNADVYKQLNEVPSSSSSQEHYIKRSNARYIEALKSLPVPDLEFQVGGFPEMSSVLFHKTLLEELVFWTVKFEFPQKLVCLLLNMMPDTNYKDAFTRTFVQHYGCISLMLVNSNDADTLSNRVVHVSVQLFSNEALTLQMANELHLLFIMVGSLRFMMSQVLIPNTLQDTERNFNYVVDCSRDIMKDHCYWPLVSDLNNVLSHRPVALKFMGDSTLLDLWFTFLSLFQGMNVNKRELLQHVEFEPNTYYAAFSAELEASAAPMWAMISHLKDSSTVELTKRVIVCCLLFLEDWFDAIGCSDPEEDDPLQVSFHLPLHRYFAVFLSQAVRNQGADIDALLPSPSMLQLLMIHPLRAQVAFYEILCGLWVRNGLQIKGQAMTYTQCHFCNSMIDADLFLLQVCASKLDPDWFLMTTLERFHIAEWLSFSSNRANSDLDAEQEMPMLESCLTFIASLLSIRTNVGLTDEELTRIEIVLLLCMGDKTHSQLTDLMPEKCGTGLQNKNFEAILNRVTNYKAPNFEAGGHMLQGMYAPKDEIWERDYDPMYVLLRAVHRHDYQVSLDRFTQYVRQTGKFESGFTPWPPYRIPENLTKPFMNILRLLHCKTMHALIFVILYKAVNTTGVSETAMSLAIYLLEMAIRFPPSEHPTGKTTSQPLDEVPDLEFSEWFNGSWILTNVQHKISNVIINHDPGPMVHEDADDMNVDNYIDSDMEMQEIVESPAYDSRGPRGEGAMLESSTQRAALPPTLVHLALPPAQSSNALVPVSNSSMAVAQVSSASLPSVRTMALSQERSNLRNPERRRSRYRSLGIVPNSSAYSPNMALPAPQEPIPASSTSMAVLPSGGLAAITTVSPARLKLHETVSQSNILQIVESLPQICGRSPLKVEPFTSKNVVEVNESILSLLVKLHSKLSGKPDSFKQTVFNDSRVGNGPHFIGQVLNRISMLSLRAARSIQEIRQNLWPRRDSSFAMRDKDTEGDKEARRRRARERQQKLMAEFASKQKAFMEQTMETDTSVAEEAAASSHSEESLLSMTKEFDCVICGQTTPSTEERPIGLVTLLQPTSILGHAHRKTNHLILPCSNEEQQDLRSHSSRAYELNRRIEEFGLHFHVCSWLMALNIGLEGGIHVQTCGHHLHLDCHRSYIQSLKTQQSQRQQSLAIERGEYSCPLCRQLANSVMPISPDIGEISAVVQSRSQDHKAVASELARLIVSEPATPQRKSPLMTAMGAIMEDMTITTYPQYKCRSVSLCRESIFLFICSIARTNLEIEIVQRGGNLCSSSSTVRRRPCFIPLLHVLAMHSKILSPKPYTQVWAQITGITSEDGQSSISICEKEVPLLLKDIPALLLQLVLILPIHIDKAYYSCMVRVLYNVVYVQILSQLSCRLTEEQRNSWREARTKQHLHLTSLPNVLGEIIDTLSLSSLYLPDDDLDRDSKLQQWSLQRIEENVQQLCVPFLRVASLLQHYVYKEELPDIPTLDREYSALMRFLGLSGAGSFETIASSSGLLWLTDDPRIVLHNWCRDYGTFVFKSQIAARSLLNQQHVWQQPQLLRLPDQYERFFQYYHCKHCHRCNQLPKDPSVCLLCGTMVCLRESCCRQHSIFEAVQHSIDCGAGTAMFLAVNSSNVIVIRGKRVCLWGSVYLDSYGEEDKDLKRGKPLFLCRERYNLLQHQWLTHSFDHTTRRWLWHKDVL</sequence>
<dbReference type="PANTHER" id="PTHR21497">
    <property type="entry name" value="UBIQUITIN LIGASE E3 ALPHA-RELATED"/>
    <property type="match status" value="1"/>
</dbReference>
<feature type="compositionally biased region" description="Basic and acidic residues" evidence="11">
    <location>
        <begin position="1202"/>
        <end position="1216"/>
    </location>
</feature>
<dbReference type="CDD" id="cd16483">
    <property type="entry name" value="RING-H2_UBR3"/>
    <property type="match status" value="1"/>
</dbReference>
<dbReference type="PANTHER" id="PTHR21497:SF39">
    <property type="entry name" value="E3 UBIQUITIN-PROTEIN LIGASE UBR3"/>
    <property type="match status" value="1"/>
</dbReference>
<dbReference type="GO" id="GO:0000151">
    <property type="term" value="C:ubiquitin ligase complex"/>
    <property type="evidence" value="ECO:0007669"/>
    <property type="project" value="TreeGrafter"/>
</dbReference>
<keyword evidence="3 10" id="KW-0808">Transferase</keyword>
<dbReference type="EC" id="2.3.2.27" evidence="10"/>